<feature type="transmembrane region" description="Helical" evidence="8">
    <location>
        <begin position="274"/>
        <end position="297"/>
    </location>
</feature>
<evidence type="ECO:0000256" key="1">
    <source>
        <dbReference type="ARBA" id="ARBA00004141"/>
    </source>
</evidence>
<feature type="transmembrane region" description="Helical" evidence="8">
    <location>
        <begin position="116"/>
        <end position="137"/>
    </location>
</feature>
<keyword evidence="7 8" id="KW-0472">Membrane</keyword>
<dbReference type="GO" id="GO:0009847">
    <property type="term" value="P:spore germination"/>
    <property type="evidence" value="ECO:0007669"/>
    <property type="project" value="InterPro"/>
</dbReference>
<feature type="transmembrane region" description="Helical" evidence="8">
    <location>
        <begin position="309"/>
        <end position="328"/>
    </location>
</feature>
<keyword evidence="6 8" id="KW-1133">Transmembrane helix</keyword>
<dbReference type="RefSeq" id="WP_153836714.1">
    <property type="nucleotide sequence ID" value="NZ_JBHUMW010000053.1"/>
</dbReference>
<keyword evidence="4" id="KW-0309">Germination</keyword>
<feature type="transmembrane region" description="Helical" evidence="8">
    <location>
        <begin position="186"/>
        <end position="207"/>
    </location>
</feature>
<comment type="caution">
    <text evidence="9">The sequence shown here is derived from an EMBL/GenBank/DDBJ whole genome shotgun (WGS) entry which is preliminary data.</text>
</comment>
<dbReference type="Pfam" id="PF03845">
    <property type="entry name" value="Spore_permease"/>
    <property type="match status" value="1"/>
</dbReference>
<evidence type="ECO:0000256" key="2">
    <source>
        <dbReference type="ARBA" id="ARBA00007998"/>
    </source>
</evidence>
<organism evidence="9 10">
    <name type="scientific">Gracilibacillus thailandensis</name>
    <dbReference type="NCBI Taxonomy" id="563735"/>
    <lineage>
        <taxon>Bacteria</taxon>
        <taxon>Bacillati</taxon>
        <taxon>Bacillota</taxon>
        <taxon>Bacilli</taxon>
        <taxon>Bacillales</taxon>
        <taxon>Bacillaceae</taxon>
        <taxon>Gracilibacillus</taxon>
    </lineage>
</organism>
<evidence type="ECO:0000256" key="6">
    <source>
        <dbReference type="ARBA" id="ARBA00022989"/>
    </source>
</evidence>
<dbReference type="EMBL" id="WJEE01000054">
    <property type="protein sequence ID" value="MRI68208.1"/>
    <property type="molecule type" value="Genomic_DNA"/>
</dbReference>
<evidence type="ECO:0000313" key="9">
    <source>
        <dbReference type="EMBL" id="MRI68208.1"/>
    </source>
</evidence>
<keyword evidence="3" id="KW-0813">Transport</keyword>
<keyword evidence="5 8" id="KW-0812">Transmembrane</keyword>
<feature type="transmembrane region" description="Helical" evidence="8">
    <location>
        <begin position="219"/>
        <end position="242"/>
    </location>
</feature>
<accession>A0A6N7R4U7</accession>
<feature type="transmembrane region" description="Helical" evidence="8">
    <location>
        <begin position="334"/>
        <end position="353"/>
    </location>
</feature>
<comment type="subcellular location">
    <subcellularLocation>
        <location evidence="1">Membrane</location>
        <topology evidence="1">Multi-pass membrane protein</topology>
    </subcellularLocation>
</comment>
<dbReference type="GO" id="GO:0016020">
    <property type="term" value="C:membrane"/>
    <property type="evidence" value="ECO:0007669"/>
    <property type="project" value="UniProtKB-SubCell"/>
</dbReference>
<feature type="transmembrane region" description="Helical" evidence="8">
    <location>
        <begin position="144"/>
        <end position="166"/>
    </location>
</feature>
<reference evidence="9 10" key="1">
    <citation type="submission" date="2019-10" db="EMBL/GenBank/DDBJ databases">
        <title>Gracilibacillus salitolerans sp. nov., a moderate halophile isolated from a saline soil in northwest China.</title>
        <authorList>
            <person name="Gan L."/>
        </authorList>
    </citation>
    <scope>NUCLEOTIDE SEQUENCE [LARGE SCALE GENOMIC DNA]</scope>
    <source>
        <strain evidence="9 10">TP2-8</strain>
    </source>
</reference>
<proteinExistence type="inferred from homology"/>
<dbReference type="PANTHER" id="PTHR34975:SF2">
    <property type="entry name" value="SPORE GERMINATION PROTEIN A2"/>
    <property type="match status" value="1"/>
</dbReference>
<comment type="similarity">
    <text evidence="2">Belongs to the amino acid-polyamine-organocation (APC) superfamily. Spore germination protein (SGP) (TC 2.A.3.9) family.</text>
</comment>
<evidence type="ECO:0000256" key="5">
    <source>
        <dbReference type="ARBA" id="ARBA00022692"/>
    </source>
</evidence>
<name>A0A6N7R4U7_9BACI</name>
<gene>
    <name evidence="9" type="ORF">GH885_18025</name>
</gene>
<dbReference type="PANTHER" id="PTHR34975">
    <property type="entry name" value="SPORE GERMINATION PROTEIN A2"/>
    <property type="match status" value="1"/>
</dbReference>
<protein>
    <submittedName>
        <fullName evidence="9">GerAB/ArcD/ProY family transporter</fullName>
    </submittedName>
</protein>
<dbReference type="InterPro" id="IPR004761">
    <property type="entry name" value="Spore_GerAB"/>
</dbReference>
<dbReference type="Proteomes" id="UP000435187">
    <property type="component" value="Unassembled WGS sequence"/>
</dbReference>
<evidence type="ECO:0000256" key="8">
    <source>
        <dbReference type="SAM" id="Phobius"/>
    </source>
</evidence>
<dbReference type="AlphaFoldDB" id="A0A6N7R4U7"/>
<feature type="transmembrane region" description="Helical" evidence="8">
    <location>
        <begin position="85"/>
        <end position="110"/>
    </location>
</feature>
<keyword evidence="10" id="KW-1185">Reference proteome</keyword>
<evidence type="ECO:0000256" key="4">
    <source>
        <dbReference type="ARBA" id="ARBA00022544"/>
    </source>
</evidence>
<feature type="transmembrane region" description="Helical" evidence="8">
    <location>
        <begin position="12"/>
        <end position="33"/>
    </location>
</feature>
<feature type="transmembrane region" description="Helical" evidence="8">
    <location>
        <begin position="45"/>
        <end position="64"/>
    </location>
</feature>
<sequence>MNHFKPDITQMISPFLLLFIIHATQIGEGILSFERQIASIAGYDSWISIILTGVLTTFIVVIIWKIVGEEQTDFMAIHQYIFGNILGRLLTFLFSLYLFAVSMIVLVSYIEIIQIWFFPEMSIHFFMFILLMLVLYISLGGFRIVAGFAFFSVFVTGFLAILKYKAFTDGHVNNLLPVFNTPPKDIILAMEPMSLSLLGIELILIYAPFIHRFQSGLKWAVSSNIFTTFVYFFSAIAIFMYYNEQHIQFISWPTLQLWKVINFPIIERFEYVGISLHLIAIIATSCLYFWASMQCFYRLTSFSFRKISIFFALIGISSVHFIHNFLIIEKITLALTRIGMILLFVYVPLLYICHKLASGVKKKHANK</sequence>
<evidence type="ECO:0000313" key="10">
    <source>
        <dbReference type="Proteomes" id="UP000435187"/>
    </source>
</evidence>
<evidence type="ECO:0000256" key="7">
    <source>
        <dbReference type="ARBA" id="ARBA00023136"/>
    </source>
</evidence>
<evidence type="ECO:0000256" key="3">
    <source>
        <dbReference type="ARBA" id="ARBA00022448"/>
    </source>
</evidence>